<name>A0A482VVA4_ASBVE</name>
<dbReference type="PANTHER" id="PTHR45712:SF1">
    <property type="entry name" value="NEPHROCAN"/>
    <property type="match status" value="1"/>
</dbReference>
<dbReference type="AlphaFoldDB" id="A0A482VVA4"/>
<evidence type="ECO:0000256" key="2">
    <source>
        <dbReference type="ARBA" id="ARBA00022729"/>
    </source>
</evidence>
<sequence>MSSAINIFLLLCLTLPSWCRLAEDIAYSSVNTNCVSERCFHQPAEACPKPESECRCRQLPYCKSAAVCCNVNARQLNEGLTCANISANGHVEALHIRNASLDILNVEDWRKLKYLRYMTITDGHINSVVGEFAKHTIVSCLNLSSNGIVNFENRSLVNLYNLSFLDLSHNNLSDVPRFKKEGNVTLDISGNKNMLCTNLFDALKRTELHFSNIQNTFCLAARTFHWFNTTEFLPLSQVIGIHEIRKDCRKNCSCEPERLYIVPGQLPIYAVAVNCSGQNLFSLPSSLPPNTIALNVSNNNITSLDLFSTDPTYQNIREFYADNNEITSVLPLEGSQFLSHFVALSLRNNRLKSVF</sequence>
<dbReference type="Proteomes" id="UP000292052">
    <property type="component" value="Unassembled WGS sequence"/>
</dbReference>
<accession>A0A482VVA4</accession>
<evidence type="ECO:0000256" key="5">
    <source>
        <dbReference type="SAM" id="SignalP"/>
    </source>
</evidence>
<reference evidence="7 8" key="1">
    <citation type="submission" date="2017-03" db="EMBL/GenBank/DDBJ databases">
        <title>Genome of the blue death feigning beetle - Asbolus verrucosus.</title>
        <authorList>
            <person name="Rider S.D."/>
        </authorList>
    </citation>
    <scope>NUCLEOTIDE SEQUENCE [LARGE SCALE GENOMIC DNA]</scope>
    <source>
        <strain evidence="7">Butters</strain>
        <tissue evidence="7">Head and leg muscle</tissue>
    </source>
</reference>
<evidence type="ECO:0000256" key="4">
    <source>
        <dbReference type="ARBA" id="ARBA00023180"/>
    </source>
</evidence>
<protein>
    <submittedName>
        <fullName evidence="7">Halfway</fullName>
    </submittedName>
</protein>
<proteinExistence type="predicted"/>
<feature type="chain" id="PRO_5019836026" evidence="5">
    <location>
        <begin position="20"/>
        <end position="355"/>
    </location>
</feature>
<keyword evidence="1" id="KW-0433">Leucine-rich repeat</keyword>
<dbReference type="PANTHER" id="PTHR45712">
    <property type="entry name" value="AGAP008170-PA"/>
    <property type="match status" value="1"/>
</dbReference>
<dbReference type="OrthoDB" id="10068119at2759"/>
<dbReference type="InterPro" id="IPR050333">
    <property type="entry name" value="SLRP"/>
</dbReference>
<dbReference type="Gene3D" id="3.80.10.10">
    <property type="entry name" value="Ribonuclease Inhibitor"/>
    <property type="match status" value="2"/>
</dbReference>
<evidence type="ECO:0000256" key="1">
    <source>
        <dbReference type="ARBA" id="ARBA00022614"/>
    </source>
</evidence>
<feature type="signal peptide" evidence="5">
    <location>
        <begin position="1"/>
        <end position="19"/>
    </location>
</feature>
<keyword evidence="3" id="KW-0677">Repeat</keyword>
<dbReference type="GO" id="GO:0005615">
    <property type="term" value="C:extracellular space"/>
    <property type="evidence" value="ECO:0007669"/>
    <property type="project" value="TreeGrafter"/>
</dbReference>
<dbReference type="SUPFAM" id="SSF52058">
    <property type="entry name" value="L domain-like"/>
    <property type="match status" value="1"/>
</dbReference>
<dbReference type="InterPro" id="IPR001611">
    <property type="entry name" value="Leu-rich_rpt"/>
</dbReference>
<dbReference type="SMART" id="SM00013">
    <property type="entry name" value="LRRNT"/>
    <property type="match status" value="1"/>
</dbReference>
<dbReference type="PROSITE" id="PS51450">
    <property type="entry name" value="LRR"/>
    <property type="match status" value="1"/>
</dbReference>
<dbReference type="InterPro" id="IPR000372">
    <property type="entry name" value="LRRNT"/>
</dbReference>
<evidence type="ECO:0000259" key="6">
    <source>
        <dbReference type="SMART" id="SM00013"/>
    </source>
</evidence>
<keyword evidence="8" id="KW-1185">Reference proteome</keyword>
<comment type="caution">
    <text evidence="7">The sequence shown here is derived from an EMBL/GenBank/DDBJ whole genome shotgun (WGS) entry which is preliminary data.</text>
</comment>
<feature type="domain" description="LRRNT" evidence="6">
    <location>
        <begin position="247"/>
        <end position="293"/>
    </location>
</feature>
<organism evidence="7 8">
    <name type="scientific">Asbolus verrucosus</name>
    <name type="common">Desert ironclad beetle</name>
    <dbReference type="NCBI Taxonomy" id="1661398"/>
    <lineage>
        <taxon>Eukaryota</taxon>
        <taxon>Metazoa</taxon>
        <taxon>Ecdysozoa</taxon>
        <taxon>Arthropoda</taxon>
        <taxon>Hexapoda</taxon>
        <taxon>Insecta</taxon>
        <taxon>Pterygota</taxon>
        <taxon>Neoptera</taxon>
        <taxon>Endopterygota</taxon>
        <taxon>Coleoptera</taxon>
        <taxon>Polyphaga</taxon>
        <taxon>Cucujiformia</taxon>
        <taxon>Tenebrionidae</taxon>
        <taxon>Pimeliinae</taxon>
        <taxon>Asbolus</taxon>
    </lineage>
</organism>
<gene>
    <name evidence="7" type="ORF">BDFB_007222</name>
</gene>
<dbReference type="STRING" id="1661398.A0A482VVA4"/>
<evidence type="ECO:0000256" key="3">
    <source>
        <dbReference type="ARBA" id="ARBA00022737"/>
    </source>
</evidence>
<evidence type="ECO:0000313" key="7">
    <source>
        <dbReference type="EMBL" id="RZC36656.1"/>
    </source>
</evidence>
<dbReference type="EMBL" id="QDEB01060080">
    <property type="protein sequence ID" value="RZC36656.1"/>
    <property type="molecule type" value="Genomic_DNA"/>
</dbReference>
<keyword evidence="4" id="KW-0325">Glycoprotein</keyword>
<keyword evidence="2 5" id="KW-0732">Signal</keyword>
<dbReference type="InterPro" id="IPR032675">
    <property type="entry name" value="LRR_dom_sf"/>
</dbReference>
<evidence type="ECO:0000313" key="8">
    <source>
        <dbReference type="Proteomes" id="UP000292052"/>
    </source>
</evidence>